<evidence type="ECO:0000313" key="2">
    <source>
        <dbReference type="EMBL" id="PMD45115.1"/>
    </source>
</evidence>
<gene>
    <name evidence="2" type="ORF">L207DRAFT_247552</name>
</gene>
<reference evidence="2 3" key="1">
    <citation type="submission" date="2016-04" db="EMBL/GenBank/DDBJ databases">
        <title>A degradative enzymes factory behind the ericoid mycorrhizal symbiosis.</title>
        <authorList>
            <consortium name="DOE Joint Genome Institute"/>
            <person name="Martino E."/>
            <person name="Morin E."/>
            <person name="Grelet G."/>
            <person name="Kuo A."/>
            <person name="Kohler A."/>
            <person name="Daghino S."/>
            <person name="Barry K."/>
            <person name="Choi C."/>
            <person name="Cichocki N."/>
            <person name="Clum A."/>
            <person name="Copeland A."/>
            <person name="Hainaut M."/>
            <person name="Haridas S."/>
            <person name="Labutti K."/>
            <person name="Lindquist E."/>
            <person name="Lipzen A."/>
            <person name="Khouja H.-R."/>
            <person name="Murat C."/>
            <person name="Ohm R."/>
            <person name="Olson A."/>
            <person name="Spatafora J."/>
            <person name="Veneault-Fourrey C."/>
            <person name="Henrissat B."/>
            <person name="Grigoriev I."/>
            <person name="Martin F."/>
            <person name="Perotto S."/>
        </authorList>
    </citation>
    <scope>NUCLEOTIDE SEQUENCE [LARGE SCALE GENOMIC DNA]</scope>
    <source>
        <strain evidence="2 3">F</strain>
    </source>
</reference>
<proteinExistence type="predicted"/>
<feature type="transmembrane region" description="Helical" evidence="1">
    <location>
        <begin position="12"/>
        <end position="34"/>
    </location>
</feature>
<name>A0A2J6S2Z2_HYAVF</name>
<dbReference type="AlphaFoldDB" id="A0A2J6S2Z2"/>
<keyword evidence="1" id="KW-0472">Membrane</keyword>
<keyword evidence="1" id="KW-0812">Transmembrane</keyword>
<sequence length="106" mass="11485">MSLIDVDAVLSFVLALTTSIACIPGHLFSCVIIIERILACVDLPQGKIIRPPKLRRFMLMSFLAFLGVEGRMTEVLHADSSLVGRMLVQAALSNLIQATPAKYEGG</sequence>
<evidence type="ECO:0000256" key="1">
    <source>
        <dbReference type="SAM" id="Phobius"/>
    </source>
</evidence>
<dbReference type="EMBL" id="KZ613940">
    <property type="protein sequence ID" value="PMD45115.1"/>
    <property type="molecule type" value="Genomic_DNA"/>
</dbReference>
<dbReference type="Proteomes" id="UP000235786">
    <property type="component" value="Unassembled WGS sequence"/>
</dbReference>
<keyword evidence="1" id="KW-1133">Transmembrane helix</keyword>
<protein>
    <submittedName>
        <fullName evidence="2">Uncharacterized protein</fullName>
    </submittedName>
</protein>
<accession>A0A2J6S2Z2</accession>
<keyword evidence="3" id="KW-1185">Reference proteome</keyword>
<organism evidence="2 3">
    <name type="scientific">Hyaloscypha variabilis (strain UAMH 11265 / GT02V1 / F)</name>
    <name type="common">Meliniomyces variabilis</name>
    <dbReference type="NCBI Taxonomy" id="1149755"/>
    <lineage>
        <taxon>Eukaryota</taxon>
        <taxon>Fungi</taxon>
        <taxon>Dikarya</taxon>
        <taxon>Ascomycota</taxon>
        <taxon>Pezizomycotina</taxon>
        <taxon>Leotiomycetes</taxon>
        <taxon>Helotiales</taxon>
        <taxon>Hyaloscyphaceae</taxon>
        <taxon>Hyaloscypha</taxon>
        <taxon>Hyaloscypha variabilis</taxon>
    </lineage>
</organism>
<evidence type="ECO:0000313" key="3">
    <source>
        <dbReference type="Proteomes" id="UP000235786"/>
    </source>
</evidence>